<dbReference type="InterPro" id="IPR056203">
    <property type="entry name" value="Cds6_C"/>
</dbReference>
<dbReference type="InterPro" id="IPR032710">
    <property type="entry name" value="NTF2-like_dom_sf"/>
</dbReference>
<keyword evidence="4" id="KW-1185">Reference proteome</keyword>
<dbReference type="EMBL" id="BDFD01000001">
    <property type="protein sequence ID" value="GAV19282.1"/>
    <property type="molecule type" value="Genomic_DNA"/>
</dbReference>
<protein>
    <submittedName>
        <fullName evidence="3">Sporulation related domain protein</fullName>
    </submittedName>
</protein>
<dbReference type="PROSITE" id="PS51724">
    <property type="entry name" value="SPOR"/>
    <property type="match status" value="1"/>
</dbReference>
<proteinExistence type="predicted"/>
<evidence type="ECO:0000313" key="4">
    <source>
        <dbReference type="Proteomes" id="UP000231632"/>
    </source>
</evidence>
<dbReference type="Gene3D" id="3.30.70.1070">
    <property type="entry name" value="Sporulation related repeat"/>
    <property type="match status" value="1"/>
</dbReference>
<feature type="chain" id="PRO_5012476554" evidence="1">
    <location>
        <begin position="27"/>
        <end position="404"/>
    </location>
</feature>
<evidence type="ECO:0000256" key="1">
    <source>
        <dbReference type="SAM" id="SignalP"/>
    </source>
</evidence>
<gene>
    <name evidence="3" type="ORF">MMIC_P0215</name>
</gene>
<name>A0A1L8CK48_9PROT</name>
<dbReference type="RefSeq" id="WP_083530373.1">
    <property type="nucleotide sequence ID" value="NZ_BDFD01000001.1"/>
</dbReference>
<feature type="signal peptide" evidence="1">
    <location>
        <begin position="1"/>
        <end position="26"/>
    </location>
</feature>
<feature type="domain" description="SPOR" evidence="2">
    <location>
        <begin position="320"/>
        <end position="402"/>
    </location>
</feature>
<dbReference type="OrthoDB" id="5365194at2"/>
<dbReference type="SUPFAM" id="SSF110997">
    <property type="entry name" value="Sporulation related repeat"/>
    <property type="match status" value="1"/>
</dbReference>
<evidence type="ECO:0000313" key="3">
    <source>
        <dbReference type="EMBL" id="GAV19282.1"/>
    </source>
</evidence>
<evidence type="ECO:0000259" key="2">
    <source>
        <dbReference type="PROSITE" id="PS51724"/>
    </source>
</evidence>
<sequence>MPKFIHTTYTMLLLACLMLAAPQSFSASKMPNKQQLYTMLQANQHEAVRALSTTEREILLAKLALDAGNDEQAITFLSTTQAGEDPLAALIKAEAYRRQSVKAAIRAGRYAHSADGDINKLKNAKLDSALKLADQRLLAFMNSLNKPKETKAPVIKTPEVKPEPVAAEKAYSSAELLDGVRAEIEQWRKDWQSLNADAYLSHYHQAFKTPKHTLKTWSTYKRRVNGRKSFIQVLISNLKVLEAPRQNQYGTTMLVEFDQEYKSSNYAASSRKRLLLVRSGANAKWQILFEGDRTQPVSKFNKTQLSPNQSATGSSTVRAERINAKWAINLGSFSSKSNADSMAYDINVPPGEKQPFVSTITSSSGHVQYRVRIGLFDTRDEAVNTMLEACPALGLSDCWLEQVK</sequence>
<dbReference type="InterPro" id="IPR036680">
    <property type="entry name" value="SPOR-like_sf"/>
</dbReference>
<dbReference type="SUPFAM" id="SSF54427">
    <property type="entry name" value="NTF2-like"/>
    <property type="match status" value="1"/>
</dbReference>
<dbReference type="Pfam" id="PF24125">
    <property type="entry name" value="Cds6_C"/>
    <property type="match status" value="1"/>
</dbReference>
<comment type="caution">
    <text evidence="3">The sequence shown here is derived from an EMBL/GenBank/DDBJ whole genome shotgun (WGS) entry which is preliminary data.</text>
</comment>
<reference evidence="3 4" key="1">
    <citation type="journal article" date="2017" name="Arch. Microbiol.">
        <title>Mariprofundus micogutta sp. nov., a novel iron-oxidizing zetaproteobacterium isolated from a deep-sea hydrothermal field at the Bayonnaise knoll of the Izu-Ogasawara arc, and a description of Mariprofundales ord. nov. and Zetaproteobacteria classis nov.</title>
        <authorList>
            <person name="Makita H."/>
            <person name="Tanaka E."/>
            <person name="Mitsunobu S."/>
            <person name="Miyazaki M."/>
            <person name="Nunoura T."/>
            <person name="Uematsu K."/>
            <person name="Takaki Y."/>
            <person name="Nishi S."/>
            <person name="Shimamura S."/>
            <person name="Takai K."/>
        </authorList>
    </citation>
    <scope>NUCLEOTIDE SEQUENCE [LARGE SCALE GENOMIC DNA]</scope>
    <source>
        <strain evidence="3 4">ET2</strain>
    </source>
</reference>
<dbReference type="Pfam" id="PF05036">
    <property type="entry name" value="SPOR"/>
    <property type="match status" value="1"/>
</dbReference>
<dbReference type="InterPro" id="IPR007730">
    <property type="entry name" value="SPOR-like_dom"/>
</dbReference>
<organism evidence="3 4">
    <name type="scientific">Mariprofundus micogutta</name>
    <dbReference type="NCBI Taxonomy" id="1921010"/>
    <lineage>
        <taxon>Bacteria</taxon>
        <taxon>Pseudomonadati</taxon>
        <taxon>Pseudomonadota</taxon>
        <taxon>Candidatius Mariprofundia</taxon>
        <taxon>Mariprofundales</taxon>
        <taxon>Mariprofundaceae</taxon>
        <taxon>Mariprofundus</taxon>
    </lineage>
</organism>
<keyword evidence="1" id="KW-0732">Signal</keyword>
<dbReference type="PROSITE" id="PS51257">
    <property type="entry name" value="PROKAR_LIPOPROTEIN"/>
    <property type="match status" value="1"/>
</dbReference>
<dbReference type="STRING" id="1921010.MMIC_P0215"/>
<dbReference type="GO" id="GO:0042834">
    <property type="term" value="F:peptidoglycan binding"/>
    <property type="evidence" value="ECO:0007669"/>
    <property type="project" value="InterPro"/>
</dbReference>
<dbReference type="Proteomes" id="UP000231632">
    <property type="component" value="Unassembled WGS sequence"/>
</dbReference>
<accession>A0A1L8CK48</accession>
<dbReference type="AlphaFoldDB" id="A0A1L8CK48"/>